<keyword evidence="2" id="KW-1185">Reference proteome</keyword>
<evidence type="ECO:0000313" key="1">
    <source>
        <dbReference type="EMBL" id="KAI9899129.1"/>
    </source>
</evidence>
<proteinExistence type="predicted"/>
<name>A0ACC0UYB4_9HYPO</name>
<reference evidence="1" key="1">
    <citation type="submission" date="2022-10" db="EMBL/GenBank/DDBJ databases">
        <title>Complete Genome of Trichothecium roseum strain YXFP-22015, a Plant Pathogen Isolated from Citrus.</title>
        <authorList>
            <person name="Wang Y."/>
            <person name="Zhu L."/>
        </authorList>
    </citation>
    <scope>NUCLEOTIDE SEQUENCE</scope>
    <source>
        <strain evidence="1">YXFP-22015</strain>
    </source>
</reference>
<accession>A0ACC0UYB4</accession>
<dbReference type="Proteomes" id="UP001163324">
    <property type="component" value="Chromosome 5"/>
</dbReference>
<dbReference type="EMBL" id="CM047944">
    <property type="protein sequence ID" value="KAI9899129.1"/>
    <property type="molecule type" value="Genomic_DNA"/>
</dbReference>
<gene>
    <name evidence="1" type="ORF">N3K66_005590</name>
</gene>
<organism evidence="1 2">
    <name type="scientific">Trichothecium roseum</name>
    <dbReference type="NCBI Taxonomy" id="47278"/>
    <lineage>
        <taxon>Eukaryota</taxon>
        <taxon>Fungi</taxon>
        <taxon>Dikarya</taxon>
        <taxon>Ascomycota</taxon>
        <taxon>Pezizomycotina</taxon>
        <taxon>Sordariomycetes</taxon>
        <taxon>Hypocreomycetidae</taxon>
        <taxon>Hypocreales</taxon>
        <taxon>Hypocreales incertae sedis</taxon>
        <taxon>Trichothecium</taxon>
    </lineage>
</organism>
<comment type="caution">
    <text evidence="1">The sequence shown here is derived from an EMBL/GenBank/DDBJ whole genome shotgun (WGS) entry which is preliminary data.</text>
</comment>
<evidence type="ECO:0000313" key="2">
    <source>
        <dbReference type="Proteomes" id="UP001163324"/>
    </source>
</evidence>
<protein>
    <submittedName>
        <fullName evidence="1">Uncharacterized protein</fullName>
    </submittedName>
</protein>
<sequence>MSSENRFNDRRPSTFLWLSPVSSEDRKRSTFLSLAPATSASYPQRPVTRGSVSSTSSNEPEIPIARKASVSSGGPRILKLGPVHWGEHLDEHKEDFHESPSSP</sequence>